<dbReference type="Pfam" id="PF07690">
    <property type="entry name" value="MFS_1"/>
    <property type="match status" value="1"/>
</dbReference>
<feature type="transmembrane region" description="Helical" evidence="6">
    <location>
        <begin position="280"/>
        <end position="299"/>
    </location>
</feature>
<organism evidence="8 9">
    <name type="scientific">Melghirimyces thermohalophilus</name>
    <dbReference type="NCBI Taxonomy" id="1236220"/>
    <lineage>
        <taxon>Bacteria</taxon>
        <taxon>Bacillati</taxon>
        <taxon>Bacillota</taxon>
        <taxon>Bacilli</taxon>
        <taxon>Bacillales</taxon>
        <taxon>Thermoactinomycetaceae</taxon>
        <taxon>Melghirimyces</taxon>
    </lineage>
</organism>
<dbReference type="PANTHER" id="PTHR23523:SF2">
    <property type="entry name" value="2-NITROIMIDAZOLE TRANSPORTER"/>
    <property type="match status" value="1"/>
</dbReference>
<feature type="transmembrane region" description="Helical" evidence="6">
    <location>
        <begin position="139"/>
        <end position="162"/>
    </location>
</feature>
<dbReference type="EMBL" id="FMZA01000005">
    <property type="protein sequence ID" value="SDC26050.1"/>
    <property type="molecule type" value="Genomic_DNA"/>
</dbReference>
<dbReference type="InterPro" id="IPR036259">
    <property type="entry name" value="MFS_trans_sf"/>
</dbReference>
<feature type="transmembrane region" description="Helical" evidence="6">
    <location>
        <begin position="82"/>
        <end position="99"/>
    </location>
</feature>
<dbReference type="GO" id="GO:0005886">
    <property type="term" value="C:plasma membrane"/>
    <property type="evidence" value="ECO:0007669"/>
    <property type="project" value="UniProtKB-SubCell"/>
</dbReference>
<feature type="transmembrane region" description="Helical" evidence="6">
    <location>
        <begin position="209"/>
        <end position="231"/>
    </location>
</feature>
<dbReference type="GO" id="GO:0022857">
    <property type="term" value="F:transmembrane transporter activity"/>
    <property type="evidence" value="ECO:0007669"/>
    <property type="project" value="InterPro"/>
</dbReference>
<keyword evidence="4 6" id="KW-1133">Transmembrane helix</keyword>
<dbReference type="PROSITE" id="PS50850">
    <property type="entry name" value="MFS"/>
    <property type="match status" value="1"/>
</dbReference>
<dbReference type="InterPro" id="IPR052524">
    <property type="entry name" value="MFS_Cyanate_Porter"/>
</dbReference>
<dbReference type="SUPFAM" id="SSF103473">
    <property type="entry name" value="MFS general substrate transporter"/>
    <property type="match status" value="1"/>
</dbReference>
<dbReference type="InterPro" id="IPR020846">
    <property type="entry name" value="MFS_dom"/>
</dbReference>
<keyword evidence="9" id="KW-1185">Reference proteome</keyword>
<comment type="subcellular location">
    <subcellularLocation>
        <location evidence="1">Cell membrane</location>
        <topology evidence="1">Multi-pass membrane protein</topology>
    </subcellularLocation>
</comment>
<evidence type="ECO:0000256" key="3">
    <source>
        <dbReference type="ARBA" id="ARBA00022692"/>
    </source>
</evidence>
<proteinExistence type="predicted"/>
<feature type="transmembrane region" description="Helical" evidence="6">
    <location>
        <begin position="370"/>
        <end position="389"/>
    </location>
</feature>
<feature type="transmembrane region" description="Helical" evidence="6">
    <location>
        <begin position="251"/>
        <end position="273"/>
    </location>
</feature>
<dbReference type="RefSeq" id="WP_091567212.1">
    <property type="nucleotide sequence ID" value="NZ_FMZA01000005.1"/>
</dbReference>
<keyword evidence="3 6" id="KW-0812">Transmembrane</keyword>
<feature type="domain" description="Major facilitator superfamily (MFS) profile" evidence="7">
    <location>
        <begin position="12"/>
        <end position="396"/>
    </location>
</feature>
<evidence type="ECO:0000256" key="6">
    <source>
        <dbReference type="SAM" id="Phobius"/>
    </source>
</evidence>
<evidence type="ECO:0000259" key="7">
    <source>
        <dbReference type="PROSITE" id="PS50850"/>
    </source>
</evidence>
<feature type="transmembrane region" description="Helical" evidence="6">
    <location>
        <begin position="105"/>
        <end position="127"/>
    </location>
</feature>
<feature type="transmembrane region" description="Helical" evidence="6">
    <location>
        <begin position="305"/>
        <end position="328"/>
    </location>
</feature>
<evidence type="ECO:0000256" key="5">
    <source>
        <dbReference type="ARBA" id="ARBA00023136"/>
    </source>
</evidence>
<dbReference type="STRING" id="1236220.SAMN04488112_10575"/>
<evidence type="ECO:0000313" key="8">
    <source>
        <dbReference type="EMBL" id="SDC26050.1"/>
    </source>
</evidence>
<dbReference type="CDD" id="cd17339">
    <property type="entry name" value="MFS_NIMT_CynX_like"/>
    <property type="match status" value="1"/>
</dbReference>
<dbReference type="InterPro" id="IPR011701">
    <property type="entry name" value="MFS"/>
</dbReference>
<dbReference type="Gene3D" id="1.20.1250.20">
    <property type="entry name" value="MFS general substrate transporter like domains"/>
    <property type="match status" value="2"/>
</dbReference>
<feature type="transmembrane region" description="Helical" evidence="6">
    <location>
        <begin position="168"/>
        <end position="188"/>
    </location>
</feature>
<dbReference type="PANTHER" id="PTHR23523">
    <property type="match status" value="1"/>
</dbReference>
<protein>
    <submittedName>
        <fullName evidence="8">MFS transporter, CP family, cyanate transporter</fullName>
    </submittedName>
</protein>
<accession>A0A1G6K4X5</accession>
<evidence type="ECO:0000256" key="4">
    <source>
        <dbReference type="ARBA" id="ARBA00022989"/>
    </source>
</evidence>
<feature type="transmembrane region" description="Helical" evidence="6">
    <location>
        <begin position="51"/>
        <end position="70"/>
    </location>
</feature>
<dbReference type="AlphaFoldDB" id="A0A1G6K4X5"/>
<dbReference type="Proteomes" id="UP000199387">
    <property type="component" value="Unassembled WGS sequence"/>
</dbReference>
<keyword evidence="5 6" id="KW-0472">Membrane</keyword>
<evidence type="ECO:0000256" key="2">
    <source>
        <dbReference type="ARBA" id="ARBA00022448"/>
    </source>
</evidence>
<name>A0A1G6K4X5_9BACL</name>
<keyword evidence="2" id="KW-0813">Transport</keyword>
<evidence type="ECO:0000313" key="9">
    <source>
        <dbReference type="Proteomes" id="UP000199387"/>
    </source>
</evidence>
<evidence type="ECO:0000256" key="1">
    <source>
        <dbReference type="ARBA" id="ARBA00004651"/>
    </source>
</evidence>
<feature type="transmembrane region" description="Helical" evidence="6">
    <location>
        <begin position="348"/>
        <end position="364"/>
    </location>
</feature>
<reference evidence="8 9" key="1">
    <citation type="submission" date="2016-10" db="EMBL/GenBank/DDBJ databases">
        <authorList>
            <person name="de Groot N.N."/>
        </authorList>
    </citation>
    <scope>NUCLEOTIDE SEQUENCE [LARGE SCALE GENOMIC DNA]</scope>
    <source>
        <strain evidence="8 9">DSM 45514</strain>
    </source>
</reference>
<gene>
    <name evidence="8" type="ORF">SAMN04488112_10575</name>
</gene>
<feature type="transmembrane region" description="Helical" evidence="6">
    <location>
        <begin position="12"/>
        <end position="31"/>
    </location>
</feature>
<dbReference type="OrthoDB" id="9797740at2"/>
<sequence length="403" mass="42723">MVHRGDTDARARRILLTLGVVFVAFNLRPALTSVGPLTSSIRGDLGLSNVAIGLLTTLPLLVFGLLALLAPKMGYRYGNERVIFAGLLVLLLGILIRSVSLISALFFGTLLVGVGIALGNVLLPGVIKERYPEKVGWMTSVYSTAMTAFAAVGSGFSIPLAVNLNLGWQGALAFWWVLAGIAAILWLPQCRFSGRQPSLSQKQVSSGSSLWRSPLAWQVTGYMGLQSFGFYTTVAWFPTMLHDRGLHVADAGWLLSLALIIGIPATFIAPVLADRLKDQRVLAAGIGGIYGAGYLVLLLGDRYSLSLVSAVLVGLGQGASVSLSFAFFGLRAATARQAAELSGMAQSAGYLLAAIGPFLIGWLFDRTQSWTLPLIVLTGACLLLMLSGWGAGRDRQVSPVTEG</sequence>